<accession>A0A212K7B0</accession>
<reference evidence="1" key="1">
    <citation type="submission" date="2016-04" db="EMBL/GenBank/DDBJ databases">
        <authorList>
            <person name="Evans L.H."/>
            <person name="Alamgir A."/>
            <person name="Owens N."/>
            <person name="Weber N.D."/>
            <person name="Virtaneva K."/>
            <person name="Barbian K."/>
            <person name="Babar A."/>
            <person name="Rosenke K."/>
        </authorList>
    </citation>
    <scope>NUCLEOTIDE SEQUENCE</scope>
    <source>
        <strain evidence="1">86-2</strain>
    </source>
</reference>
<name>A0A212K7B0_9BACT</name>
<protein>
    <submittedName>
        <fullName evidence="1">Uncharacterized protein</fullName>
    </submittedName>
</protein>
<sequence length="41" mass="4976">MFFENKNCLLKITDHFFMLRKLLQEGTKGVNIYKYLQQKGH</sequence>
<dbReference type="EMBL" id="FLUL01000001">
    <property type="protein sequence ID" value="SBW07507.1"/>
    <property type="molecule type" value="Genomic_DNA"/>
</dbReference>
<proteinExistence type="predicted"/>
<organism evidence="1">
    <name type="scientific">uncultured Dysgonomonas sp</name>
    <dbReference type="NCBI Taxonomy" id="206096"/>
    <lineage>
        <taxon>Bacteria</taxon>
        <taxon>Pseudomonadati</taxon>
        <taxon>Bacteroidota</taxon>
        <taxon>Bacteroidia</taxon>
        <taxon>Bacteroidales</taxon>
        <taxon>Dysgonomonadaceae</taxon>
        <taxon>Dysgonomonas</taxon>
        <taxon>environmental samples</taxon>
    </lineage>
</organism>
<evidence type="ECO:0000313" key="1">
    <source>
        <dbReference type="EMBL" id="SBW07507.1"/>
    </source>
</evidence>
<dbReference type="AlphaFoldDB" id="A0A212K7B0"/>
<gene>
    <name evidence="1" type="ORF">KL86DYS2_13176</name>
</gene>